<dbReference type="PANTHER" id="PTHR37841:SF1">
    <property type="entry name" value="DUF3298 DOMAIN-CONTAINING PROTEIN"/>
    <property type="match status" value="1"/>
</dbReference>
<reference evidence="3" key="1">
    <citation type="submission" date="2020-04" db="EMBL/GenBank/DDBJ databases">
        <title>Deep metagenomics examines the oral microbiome during advanced dental caries in children, revealing novel taxa and co-occurrences with host molecules.</title>
        <authorList>
            <person name="Baker J.L."/>
            <person name="Morton J.T."/>
            <person name="Dinis M."/>
            <person name="Alvarez R."/>
            <person name="Tran N.C."/>
            <person name="Knight R."/>
            <person name="Edlund A."/>
        </authorList>
    </citation>
    <scope>NUCLEOTIDE SEQUENCE</scope>
    <source>
        <strain evidence="3">JCVI_32_bin.14</strain>
    </source>
</reference>
<evidence type="ECO:0000313" key="3">
    <source>
        <dbReference type="EMBL" id="MBF1129234.1"/>
    </source>
</evidence>
<evidence type="ECO:0000313" key="4">
    <source>
        <dbReference type="Proteomes" id="UP000757890"/>
    </source>
</evidence>
<gene>
    <name evidence="3" type="ORF">HXL70_04215</name>
</gene>
<proteinExistence type="predicted"/>
<dbReference type="InterPro" id="IPR032774">
    <property type="entry name" value="WG_beta_rep"/>
</dbReference>
<evidence type="ECO:0000256" key="2">
    <source>
        <dbReference type="SAM" id="SignalP"/>
    </source>
</evidence>
<feature type="chain" id="PRO_5038832659" evidence="2">
    <location>
        <begin position="22"/>
        <end position="495"/>
    </location>
</feature>
<accession>A0A930B803</accession>
<dbReference type="EMBL" id="JABZMK010000015">
    <property type="protein sequence ID" value="MBF1129234.1"/>
    <property type="molecule type" value="Genomic_DNA"/>
</dbReference>
<dbReference type="Pfam" id="PF14903">
    <property type="entry name" value="WG_beta_rep"/>
    <property type="match status" value="2"/>
</dbReference>
<protein>
    <submittedName>
        <fullName evidence="3">WG repeat-containing protein</fullName>
    </submittedName>
</protein>
<organism evidence="3 4">
    <name type="scientific">Dialister invisus</name>
    <dbReference type="NCBI Taxonomy" id="218538"/>
    <lineage>
        <taxon>Bacteria</taxon>
        <taxon>Bacillati</taxon>
        <taxon>Bacillota</taxon>
        <taxon>Negativicutes</taxon>
        <taxon>Veillonellales</taxon>
        <taxon>Veillonellaceae</taxon>
        <taxon>Dialister</taxon>
    </lineage>
</organism>
<dbReference type="AlphaFoldDB" id="A0A930B803"/>
<name>A0A930B803_9FIRM</name>
<feature type="compositionally biased region" description="Low complexity" evidence="1">
    <location>
        <begin position="43"/>
        <end position="62"/>
    </location>
</feature>
<sequence>MTQIKWKAAFLTFLLASSLHGTYTVQAEKGVTTATHIRRHESSTTISTETVKTESKSSTTTKGVSIAPPSIGILVFPDKEDEPLIGLSRPKALASYTEAKAKRDESFYRHGILAMIRDGKKWGLIGTDGTVLLPPTYKFLIPEKDGLFKAGDKKKDLRLIDKKGNPATAVKTIPSNPFSYSEKGLYGFKKPDGSVLIAPRYKAVLAGFSEGIAFVKTMQGEKIAIDENGRALFKIPYDGICPYKYGVAEYRRRVNTFSGKSFLGILAADAINPQKVEDFDNYHTAYNGIKRGYIDQEGHIVIDSRNDEVYPMTPYGTIVKKDGLTAFLSPEGRTLIPPSRYTVGSIDIEDACLVLKSGYSGKCGLFDLSDGKQVIDFRYDDITLLGFNRALGKDGSRRYLLDTSTGDVIASLPPNIGAAHFNETPVTWIFRAKSYYGIIDEEGNILYEDAKDPLTGVTKFRHGFSGGQKDNKKWGILKSDGTWLVHPTYDYIKLL</sequence>
<dbReference type="PANTHER" id="PTHR37841">
    <property type="entry name" value="GLR2918 PROTEIN"/>
    <property type="match status" value="1"/>
</dbReference>
<feature type="signal peptide" evidence="2">
    <location>
        <begin position="1"/>
        <end position="21"/>
    </location>
</feature>
<comment type="caution">
    <text evidence="3">The sequence shown here is derived from an EMBL/GenBank/DDBJ whole genome shotgun (WGS) entry which is preliminary data.</text>
</comment>
<keyword evidence="2" id="KW-0732">Signal</keyword>
<evidence type="ECO:0000256" key="1">
    <source>
        <dbReference type="SAM" id="MobiDB-lite"/>
    </source>
</evidence>
<dbReference type="Proteomes" id="UP000757890">
    <property type="component" value="Unassembled WGS sequence"/>
</dbReference>
<feature type="region of interest" description="Disordered" evidence="1">
    <location>
        <begin position="41"/>
        <end position="63"/>
    </location>
</feature>